<dbReference type="GO" id="GO:0005886">
    <property type="term" value="C:plasma membrane"/>
    <property type="evidence" value="ECO:0007669"/>
    <property type="project" value="UniProtKB-SubCell"/>
</dbReference>
<feature type="transmembrane region" description="Helical" evidence="2">
    <location>
        <begin position="25"/>
        <end position="44"/>
    </location>
</feature>
<dbReference type="InterPro" id="IPR009709">
    <property type="entry name" value="DUF1290"/>
</dbReference>
<keyword evidence="1 2" id="KW-0472">Membrane</keyword>
<dbReference type="PIRSF" id="PIRSF018579">
    <property type="entry name" value="Sbp"/>
    <property type="match status" value="1"/>
</dbReference>
<accession>A0A1V1I307</accession>
<keyword evidence="4" id="KW-1185">Reference proteome</keyword>
<feature type="transmembrane region" description="Helical" evidence="2">
    <location>
        <begin position="82"/>
        <end position="102"/>
    </location>
</feature>
<protein>
    <submittedName>
        <fullName evidence="3">Small basic protein</fullName>
    </submittedName>
</protein>
<organism evidence="3 4">
    <name type="scientific">Romboutsia ilealis</name>
    <dbReference type="NCBI Taxonomy" id="1115758"/>
    <lineage>
        <taxon>Bacteria</taxon>
        <taxon>Bacillati</taxon>
        <taxon>Bacillota</taxon>
        <taxon>Clostridia</taxon>
        <taxon>Peptostreptococcales</taxon>
        <taxon>Peptostreptococcaceae</taxon>
        <taxon>Romboutsia</taxon>
    </lineage>
</organism>
<sequence length="117" mass="12968">MIWILVGLALGIVVGFYIPFTYPANYSLYMSVAILATMDSIFGAVKSGLQGKYDNLIFLTGFIGNALLAIILTYIGDRLGLPLYYVAILVFGSRLFDNLSLIRRHIVTKISDKKRGK</sequence>
<dbReference type="AlphaFoldDB" id="A0A1V1I307"/>
<dbReference type="Pfam" id="PF06947">
    <property type="entry name" value="DUF1290"/>
    <property type="match status" value="1"/>
</dbReference>
<dbReference type="EMBL" id="LN555523">
    <property type="protein sequence ID" value="CED94600.1"/>
    <property type="molecule type" value="Genomic_DNA"/>
</dbReference>
<comment type="similarity">
    <text evidence="1">Belongs to the sbp family.</text>
</comment>
<keyword evidence="1 2" id="KW-0812">Transmembrane</keyword>
<keyword evidence="2" id="KW-1133">Transmembrane helix</keyword>
<reference evidence="3 4" key="1">
    <citation type="submission" date="2014-04" db="EMBL/GenBank/DDBJ databases">
        <authorList>
            <person name="Hornung B.V."/>
        </authorList>
    </citation>
    <scope>NUCLEOTIDE SEQUENCE [LARGE SCALE GENOMIC DNA]</scope>
    <source>
        <strain evidence="3 4">CRIB</strain>
    </source>
</reference>
<evidence type="ECO:0000313" key="4">
    <source>
        <dbReference type="Proteomes" id="UP000245622"/>
    </source>
</evidence>
<name>A0A1V1I307_9FIRM</name>
<comment type="subcellular location">
    <subcellularLocation>
        <location evidence="1">Cell membrane</location>
        <topology evidence="1">Multi-pass membrane protein</topology>
    </subcellularLocation>
</comment>
<evidence type="ECO:0000256" key="2">
    <source>
        <dbReference type="SAM" id="Phobius"/>
    </source>
</evidence>
<dbReference type="RefSeq" id="WP_180702105.1">
    <property type="nucleotide sequence ID" value="NZ_CAJUCR010000007.1"/>
</dbReference>
<dbReference type="GeneID" id="82206020"/>
<proteinExistence type="inferred from homology"/>
<evidence type="ECO:0000313" key="3">
    <source>
        <dbReference type="EMBL" id="CED94600.1"/>
    </source>
</evidence>
<keyword evidence="1" id="KW-1003">Cell membrane</keyword>
<feature type="transmembrane region" description="Helical" evidence="2">
    <location>
        <begin position="56"/>
        <end position="76"/>
    </location>
</feature>
<dbReference type="KEGG" id="ril:CRIB_1995"/>
<evidence type="ECO:0000256" key="1">
    <source>
        <dbReference type="PIRNR" id="PIRNR018579"/>
    </source>
</evidence>
<gene>
    <name evidence="3" type="ORF">CRIB_1995</name>
</gene>
<dbReference type="Proteomes" id="UP000245622">
    <property type="component" value="Chromosome 1"/>
</dbReference>